<sequence>MGNGPRPKRRGACRAGKEALRKRPAAAPTMRKPSAAPMQRPSAAPKKKAPSVPYLPPAVPEGGRLVSTSHKSKLFSVEMPSFAEAAVMSDADVGRALREAGCIPPKTDRTCWKRGNDMVEQENGDFRCWAQTHRVTGASRKKVELLMPRVAEAAAWKSMQAADNFEHSAGEVEIDAFACSVRRAGSATQSVHVGRGIMVVDRATGTRVVFPAKGAAVQKGAPPPPEGAEAAGILRTRTKRSAKQFAKTEKIGIESSGAALTKMAAKRHAQMRKNRGNSTAAKCAKGPMKSKKGPMKTAKSSEAAKRTKGPMKSAKSTRGSKTSYLLTRSSTNMAEANIGVAKGSVHKRSYLGKRNESMRTQSQLFYENTPGLTPILNAMGEFTKFFPDSCDPWQLFGKGNWQ</sequence>
<feature type="region of interest" description="Disordered" evidence="1">
    <location>
        <begin position="267"/>
        <end position="322"/>
    </location>
</feature>
<protein>
    <submittedName>
        <fullName evidence="2">Uncharacterized protein</fullName>
    </submittedName>
</protein>
<evidence type="ECO:0000256" key="1">
    <source>
        <dbReference type="SAM" id="MobiDB-lite"/>
    </source>
</evidence>
<gene>
    <name evidence="2" type="ORF">PCOR1329_LOCUS18760</name>
</gene>
<reference evidence="2" key="1">
    <citation type="submission" date="2023-10" db="EMBL/GenBank/DDBJ databases">
        <authorList>
            <person name="Chen Y."/>
            <person name="Shah S."/>
            <person name="Dougan E. K."/>
            <person name="Thang M."/>
            <person name="Chan C."/>
        </authorList>
    </citation>
    <scope>NUCLEOTIDE SEQUENCE [LARGE SCALE GENOMIC DNA]</scope>
</reference>
<evidence type="ECO:0000313" key="2">
    <source>
        <dbReference type="EMBL" id="CAK0815484.1"/>
    </source>
</evidence>
<organism evidence="2 3">
    <name type="scientific">Prorocentrum cordatum</name>
    <dbReference type="NCBI Taxonomy" id="2364126"/>
    <lineage>
        <taxon>Eukaryota</taxon>
        <taxon>Sar</taxon>
        <taxon>Alveolata</taxon>
        <taxon>Dinophyceae</taxon>
        <taxon>Prorocentrales</taxon>
        <taxon>Prorocentraceae</taxon>
        <taxon>Prorocentrum</taxon>
    </lineage>
</organism>
<feature type="region of interest" description="Disordered" evidence="1">
    <location>
        <begin position="1"/>
        <end position="61"/>
    </location>
</feature>
<accession>A0ABN9RAH6</accession>
<evidence type="ECO:0000313" key="3">
    <source>
        <dbReference type="Proteomes" id="UP001189429"/>
    </source>
</evidence>
<feature type="compositionally biased region" description="Basic residues" evidence="1">
    <location>
        <begin position="1"/>
        <end position="12"/>
    </location>
</feature>
<name>A0ABN9RAH6_9DINO</name>
<dbReference type="Proteomes" id="UP001189429">
    <property type="component" value="Unassembled WGS sequence"/>
</dbReference>
<keyword evidence="3" id="KW-1185">Reference proteome</keyword>
<proteinExistence type="predicted"/>
<dbReference type="EMBL" id="CAUYUJ010005924">
    <property type="protein sequence ID" value="CAK0815484.1"/>
    <property type="molecule type" value="Genomic_DNA"/>
</dbReference>
<feature type="non-terminal residue" evidence="2">
    <location>
        <position position="402"/>
    </location>
</feature>
<comment type="caution">
    <text evidence="2">The sequence shown here is derived from an EMBL/GenBank/DDBJ whole genome shotgun (WGS) entry which is preliminary data.</text>
</comment>